<dbReference type="SUPFAM" id="SSF53448">
    <property type="entry name" value="Nucleotide-diphospho-sugar transferases"/>
    <property type="match status" value="1"/>
</dbReference>
<dbReference type="STRING" id="236814.IX39_14655"/>
<dbReference type="CDD" id="cd00761">
    <property type="entry name" value="Glyco_tranf_GTA_type"/>
    <property type="match status" value="1"/>
</dbReference>
<dbReference type="Proteomes" id="UP000028713">
    <property type="component" value="Unassembled WGS sequence"/>
</dbReference>
<dbReference type="GO" id="GO:0016758">
    <property type="term" value="F:hexosyltransferase activity"/>
    <property type="evidence" value="ECO:0007669"/>
    <property type="project" value="UniProtKB-ARBA"/>
</dbReference>
<dbReference type="InterPro" id="IPR029044">
    <property type="entry name" value="Nucleotide-diphossugar_trans"/>
</dbReference>
<evidence type="ECO:0000313" key="2">
    <source>
        <dbReference type="EMBL" id="KFE98669.1"/>
    </source>
</evidence>
<evidence type="ECO:0000313" key="3">
    <source>
        <dbReference type="Proteomes" id="UP000028713"/>
    </source>
</evidence>
<protein>
    <recommendedName>
        <fullName evidence="1">Glycosyltransferase 2-like domain-containing protein</fullName>
    </recommendedName>
</protein>
<evidence type="ECO:0000259" key="1">
    <source>
        <dbReference type="Pfam" id="PF00535"/>
    </source>
</evidence>
<organism evidence="2 3">
    <name type="scientific">Chryseobacterium formosense</name>
    <dbReference type="NCBI Taxonomy" id="236814"/>
    <lineage>
        <taxon>Bacteria</taxon>
        <taxon>Pseudomonadati</taxon>
        <taxon>Bacteroidota</taxon>
        <taxon>Flavobacteriia</taxon>
        <taxon>Flavobacteriales</taxon>
        <taxon>Weeksellaceae</taxon>
        <taxon>Chryseobacterium group</taxon>
        <taxon>Chryseobacterium</taxon>
    </lineage>
</organism>
<dbReference type="RefSeq" id="WP_034677918.1">
    <property type="nucleotide sequence ID" value="NZ_FPAP01000002.1"/>
</dbReference>
<dbReference type="Gene3D" id="3.90.550.10">
    <property type="entry name" value="Spore Coat Polysaccharide Biosynthesis Protein SpsA, Chain A"/>
    <property type="match status" value="1"/>
</dbReference>
<comment type="caution">
    <text evidence="2">The sequence shown here is derived from an EMBL/GenBank/DDBJ whole genome shotgun (WGS) entry which is preliminary data.</text>
</comment>
<proteinExistence type="predicted"/>
<dbReference type="AlphaFoldDB" id="A0A085Z2K6"/>
<dbReference type="OrthoDB" id="9810303at2"/>
<dbReference type="PANTHER" id="PTHR22916:SF3">
    <property type="entry name" value="UDP-GLCNAC:BETAGAL BETA-1,3-N-ACETYLGLUCOSAMINYLTRANSFERASE-LIKE PROTEIN 1"/>
    <property type="match status" value="1"/>
</dbReference>
<dbReference type="InterPro" id="IPR001173">
    <property type="entry name" value="Glyco_trans_2-like"/>
</dbReference>
<name>A0A085Z2K6_9FLAO</name>
<dbReference type="Pfam" id="PF00535">
    <property type="entry name" value="Glycos_transf_2"/>
    <property type="match status" value="1"/>
</dbReference>
<accession>A0A085Z2K6</accession>
<dbReference type="PANTHER" id="PTHR22916">
    <property type="entry name" value="GLYCOSYLTRANSFERASE"/>
    <property type="match status" value="1"/>
</dbReference>
<feature type="domain" description="Glycosyltransferase 2-like" evidence="1">
    <location>
        <begin position="6"/>
        <end position="127"/>
    </location>
</feature>
<reference evidence="2 3" key="1">
    <citation type="submission" date="2014-07" db="EMBL/GenBank/DDBJ databases">
        <title>Genome of Chryseobacterium formosense LMG 24722.</title>
        <authorList>
            <person name="Pipes S.E."/>
            <person name="Stropko S.J."/>
            <person name="Newman J.D."/>
        </authorList>
    </citation>
    <scope>NUCLEOTIDE SEQUENCE [LARGE SCALE GENOMIC DNA]</scope>
    <source>
        <strain evidence="2 3">LMG 24722</strain>
    </source>
</reference>
<keyword evidence="3" id="KW-1185">Reference proteome</keyword>
<dbReference type="EMBL" id="JPRP01000002">
    <property type="protein sequence ID" value="KFE98669.1"/>
    <property type="molecule type" value="Genomic_DNA"/>
</dbReference>
<dbReference type="eggNOG" id="COG0463">
    <property type="taxonomic scope" value="Bacteria"/>
</dbReference>
<sequence>MKPLVTILTPTYNRAHTLPRVFDSLQRQTFKDFEWLIIDDGSTDDTNLLVKQFQEKADFRIRYYHQENQHKFITFFRGIELSEGTYFSPLDSDDALLDDALEVLVEKWKEINDKQNIVFVSSLCQDQNGKIVGDKFPEEPLICSIFDMRYKYNVKGDKWGMGKVEIYKKMELNLEKLSGKGFIPEGVFQFQFDTLGFHYCINKISRIYYRDENDEQSLANQFYDKKNAFGLAENYKAFLNTYSSKLWAHPVPIFRNLGGYLKFSATDQRGFKKTISELKSFPVKVLATLLYPVSKLI</sequence>
<gene>
    <name evidence="2" type="ORF">IX39_14655</name>
</gene>